<keyword evidence="10 12" id="KW-0472">Membrane</keyword>
<dbReference type="FunFam" id="1.10.287.70:FF:000002">
    <property type="entry name" value="Potassium voltage-gated channel subfamily a member"/>
    <property type="match status" value="1"/>
</dbReference>
<evidence type="ECO:0000256" key="10">
    <source>
        <dbReference type="ARBA" id="ARBA00023136"/>
    </source>
</evidence>
<dbReference type="EMBL" id="SUNJ01014035">
    <property type="protein sequence ID" value="TPP56824.1"/>
    <property type="molecule type" value="Genomic_DNA"/>
</dbReference>
<dbReference type="OrthoDB" id="415460at2759"/>
<dbReference type="InterPro" id="IPR005821">
    <property type="entry name" value="Ion_trans_dom"/>
</dbReference>
<evidence type="ECO:0000313" key="14">
    <source>
        <dbReference type="EMBL" id="TPP56824.1"/>
    </source>
</evidence>
<evidence type="ECO:0000256" key="9">
    <source>
        <dbReference type="ARBA" id="ARBA00023065"/>
    </source>
</evidence>
<dbReference type="Gene3D" id="3.30.710.10">
    <property type="entry name" value="Potassium Channel Kv1.1, Chain A"/>
    <property type="match status" value="1"/>
</dbReference>
<evidence type="ECO:0000256" key="11">
    <source>
        <dbReference type="ARBA" id="ARBA00023303"/>
    </source>
</evidence>
<evidence type="ECO:0000256" key="7">
    <source>
        <dbReference type="ARBA" id="ARBA00022958"/>
    </source>
</evidence>
<evidence type="ECO:0000256" key="12">
    <source>
        <dbReference type="SAM" id="Phobius"/>
    </source>
</evidence>
<keyword evidence="9" id="KW-0406">Ion transport</keyword>
<dbReference type="SUPFAM" id="SSF81324">
    <property type="entry name" value="Voltage-gated potassium channels"/>
    <property type="match status" value="1"/>
</dbReference>
<evidence type="ECO:0000256" key="5">
    <source>
        <dbReference type="ARBA" id="ARBA00022826"/>
    </source>
</evidence>
<dbReference type="PRINTS" id="PR00169">
    <property type="entry name" value="KCHANNEL"/>
</dbReference>
<dbReference type="GO" id="GO:0001508">
    <property type="term" value="P:action potential"/>
    <property type="evidence" value="ECO:0007669"/>
    <property type="project" value="TreeGrafter"/>
</dbReference>
<evidence type="ECO:0000259" key="13">
    <source>
        <dbReference type="SMART" id="SM00225"/>
    </source>
</evidence>
<dbReference type="InterPro" id="IPR011333">
    <property type="entry name" value="SKP1/BTB/POZ_sf"/>
</dbReference>
<keyword evidence="4 12" id="KW-0812">Transmembrane</keyword>
<dbReference type="Pfam" id="PF02214">
    <property type="entry name" value="BTB_2"/>
    <property type="match status" value="1"/>
</dbReference>
<gene>
    <name evidence="14" type="ORF">FGIG_01360</name>
</gene>
<dbReference type="PRINTS" id="PR01491">
    <property type="entry name" value="KVCHANNEL"/>
</dbReference>
<evidence type="ECO:0000256" key="8">
    <source>
        <dbReference type="ARBA" id="ARBA00022989"/>
    </source>
</evidence>
<dbReference type="Gene3D" id="1.10.287.70">
    <property type="match status" value="1"/>
</dbReference>
<keyword evidence="8 12" id="KW-1133">Transmembrane helix</keyword>
<organism evidence="14 15">
    <name type="scientific">Fasciola gigantica</name>
    <name type="common">Giant liver fluke</name>
    <dbReference type="NCBI Taxonomy" id="46835"/>
    <lineage>
        <taxon>Eukaryota</taxon>
        <taxon>Metazoa</taxon>
        <taxon>Spiralia</taxon>
        <taxon>Lophotrochozoa</taxon>
        <taxon>Platyhelminthes</taxon>
        <taxon>Trematoda</taxon>
        <taxon>Digenea</taxon>
        <taxon>Plagiorchiida</taxon>
        <taxon>Echinostomata</taxon>
        <taxon>Echinostomatoidea</taxon>
        <taxon>Fasciolidae</taxon>
        <taxon>Fasciola</taxon>
    </lineage>
</organism>
<evidence type="ECO:0000256" key="6">
    <source>
        <dbReference type="ARBA" id="ARBA00022882"/>
    </source>
</evidence>
<dbReference type="PANTHER" id="PTHR11537:SF113">
    <property type="entry name" value="POTASSIUM VOLTAGE-GATED CHANNEL PROTEIN SHAKER"/>
    <property type="match status" value="1"/>
</dbReference>
<comment type="caution">
    <text evidence="14">The sequence shown here is derived from an EMBL/GenBank/DDBJ whole genome shotgun (WGS) entry which is preliminary data.</text>
</comment>
<dbReference type="Proteomes" id="UP000316759">
    <property type="component" value="Unassembled WGS sequence"/>
</dbReference>
<keyword evidence="5" id="KW-0631">Potassium channel</keyword>
<dbReference type="InterPro" id="IPR027359">
    <property type="entry name" value="Volt_channel_dom_sf"/>
</dbReference>
<accession>A0A504Y710</accession>
<dbReference type="STRING" id="46835.A0A504Y710"/>
<dbReference type="Gene3D" id="1.20.120.350">
    <property type="entry name" value="Voltage-gated potassium channels. Chain C"/>
    <property type="match status" value="1"/>
</dbReference>
<keyword evidence="7" id="KW-0630">Potassium</keyword>
<dbReference type="PANTHER" id="PTHR11537">
    <property type="entry name" value="VOLTAGE-GATED POTASSIUM CHANNEL"/>
    <property type="match status" value="1"/>
</dbReference>
<dbReference type="GO" id="GO:0005251">
    <property type="term" value="F:delayed rectifier potassium channel activity"/>
    <property type="evidence" value="ECO:0007669"/>
    <property type="project" value="TreeGrafter"/>
</dbReference>
<dbReference type="Pfam" id="PF00520">
    <property type="entry name" value="Ion_trans"/>
    <property type="match status" value="1"/>
</dbReference>
<feature type="transmembrane region" description="Helical" evidence="12">
    <location>
        <begin position="695"/>
        <end position="716"/>
    </location>
</feature>
<feature type="transmembrane region" description="Helical" evidence="12">
    <location>
        <begin position="756"/>
        <end position="777"/>
    </location>
</feature>
<keyword evidence="6" id="KW-0851">Voltage-gated channel</keyword>
<evidence type="ECO:0000313" key="15">
    <source>
        <dbReference type="Proteomes" id="UP000316759"/>
    </source>
</evidence>
<dbReference type="InterPro" id="IPR003968">
    <property type="entry name" value="K_chnl_volt-dep_Kv"/>
</dbReference>
<keyword evidence="2" id="KW-0813">Transport</keyword>
<dbReference type="SUPFAM" id="SSF54695">
    <property type="entry name" value="POZ domain"/>
    <property type="match status" value="1"/>
</dbReference>
<dbReference type="GO" id="GO:0008076">
    <property type="term" value="C:voltage-gated potassium channel complex"/>
    <property type="evidence" value="ECO:0007669"/>
    <property type="project" value="InterPro"/>
</dbReference>
<proteinExistence type="predicted"/>
<dbReference type="InterPro" id="IPR000210">
    <property type="entry name" value="BTB/POZ_dom"/>
</dbReference>
<reference evidence="14 15" key="1">
    <citation type="submission" date="2019-04" db="EMBL/GenBank/DDBJ databases">
        <title>Annotation for the trematode Fasciola gigantica.</title>
        <authorList>
            <person name="Choi Y.-J."/>
        </authorList>
    </citation>
    <scope>NUCLEOTIDE SEQUENCE [LARGE SCALE GENOMIC DNA]</scope>
    <source>
        <strain evidence="14">Uganda_cow_1</strain>
    </source>
</reference>
<evidence type="ECO:0000256" key="3">
    <source>
        <dbReference type="ARBA" id="ARBA00022538"/>
    </source>
</evidence>
<name>A0A504Y710_FASGI</name>
<dbReference type="InterPro" id="IPR003131">
    <property type="entry name" value="T1-type_BTB"/>
</dbReference>
<dbReference type="InterPro" id="IPR028325">
    <property type="entry name" value="VG_K_chnl"/>
</dbReference>
<keyword evidence="15" id="KW-1185">Reference proteome</keyword>
<evidence type="ECO:0000256" key="2">
    <source>
        <dbReference type="ARBA" id="ARBA00022448"/>
    </source>
</evidence>
<feature type="domain" description="BTB" evidence="13">
    <location>
        <begin position="423"/>
        <end position="523"/>
    </location>
</feature>
<dbReference type="FunFam" id="1.20.120.350:FF:000074">
    <property type="entry name" value="SHaW family of potassium channels"/>
    <property type="match status" value="1"/>
</dbReference>
<dbReference type="SMART" id="SM00225">
    <property type="entry name" value="BTB"/>
    <property type="match status" value="1"/>
</dbReference>
<dbReference type="GO" id="GO:0051260">
    <property type="term" value="P:protein homooligomerization"/>
    <property type="evidence" value="ECO:0007669"/>
    <property type="project" value="InterPro"/>
</dbReference>
<dbReference type="AlphaFoldDB" id="A0A504Y710"/>
<keyword evidence="11" id="KW-0407">Ion channel</keyword>
<evidence type="ECO:0000256" key="1">
    <source>
        <dbReference type="ARBA" id="ARBA00004141"/>
    </source>
</evidence>
<keyword evidence="3" id="KW-0633">Potassium transport</keyword>
<feature type="transmembrane region" description="Helical" evidence="12">
    <location>
        <begin position="594"/>
        <end position="614"/>
    </location>
</feature>
<dbReference type="PRINTS" id="PR01496">
    <property type="entry name" value="SHAKERCHANEL"/>
</dbReference>
<dbReference type="InterPro" id="IPR003972">
    <property type="entry name" value="K_chnl_volt-dep_Kv1"/>
</dbReference>
<sequence>MIYMPSFMKPIKESASETVSCSMLAISTGDLQKQMCSCLRSSESAVDSADTKPIPSDIKHPLYRHSPHRYHKNHQRLRSGPRERPKTEISQLKVKSETTPLCDNQEYRGHMEKQHSFPGISIAGNEKNRTVPVQAPVSHTLSRSNIQQHQTPSEWLHDKQSHSTNARSTPCLNQAFKNRRTEINDQDSECLPDLSRSTEVSAQRCVWQNDTESKILSVGTEESPDNSKQLHTLTNRLLYFPNISSKLKVQFAGSNYLVENRARAICTDEPDEITTKMDYEANILPIMDKPLIGSLIPLISTRNSSIYGERIRVLVERKGQRTSSENTRKKSLSKKSQISFADSKHIDGEVDSYKRTRLKSLSAWSTKQGFRLRRAFGLDVHMKNSPSLLSGQIVPESSSSVILANEFEPSSSNNSETVCQDCQRVILNVSGLKFETWLAVLNNHPTTLLGDADKRMPFYDAQRREYFFDRHRPSFEAIFNYYQYGGRIKRPAVVADDIFLRELEFFQIEKDALESYKKNEGYVPEVIILPENHIKRKLWLLFEYPETSPLAFCFSVTSVIFTVISIILFCVETLPVYAQTHCEPGAKPNFRDPFFIIETICTIWFTFELIIRFVSCPSHKTFIKDLKNLIDLAAIVPYYITLTNVLITFSCEGAKSSASLAFLRVIRLIRVFKLTKHSSGLQVLVLTFKESIEGLSLFLVAFIVCILVFSSVLYYVEIDRKGSQIESIPDAFWWAVITMCTVGYGDKVPKGPLGKIVGSVCAVAGVLTLAIPVPIITENFNKFYAHKTGRGRR</sequence>
<feature type="transmembrane region" description="Helical" evidence="12">
    <location>
        <begin position="550"/>
        <end position="574"/>
    </location>
</feature>
<comment type="subcellular location">
    <subcellularLocation>
        <location evidence="1">Membrane</location>
        <topology evidence="1">Multi-pass membrane protein</topology>
    </subcellularLocation>
</comment>
<feature type="transmembrane region" description="Helical" evidence="12">
    <location>
        <begin position="626"/>
        <end position="647"/>
    </location>
</feature>
<evidence type="ECO:0000256" key="4">
    <source>
        <dbReference type="ARBA" id="ARBA00022692"/>
    </source>
</evidence>
<protein>
    <submittedName>
        <fullName evidence="14">Potassium voltage-gated channel subfamily A member 3</fullName>
    </submittedName>
</protein>